<dbReference type="GO" id="GO:0015074">
    <property type="term" value="P:DNA integration"/>
    <property type="evidence" value="ECO:0007669"/>
    <property type="project" value="InterPro"/>
</dbReference>
<dbReference type="InterPro" id="IPR001584">
    <property type="entry name" value="Integrase_cat-core"/>
</dbReference>
<organism evidence="3 4">
    <name type="scientific">Anopheles atroparvus</name>
    <name type="common">European mosquito</name>
    <dbReference type="NCBI Taxonomy" id="41427"/>
    <lineage>
        <taxon>Eukaryota</taxon>
        <taxon>Metazoa</taxon>
        <taxon>Ecdysozoa</taxon>
        <taxon>Arthropoda</taxon>
        <taxon>Hexapoda</taxon>
        <taxon>Insecta</taxon>
        <taxon>Pterygota</taxon>
        <taxon>Neoptera</taxon>
        <taxon>Endopterygota</taxon>
        <taxon>Diptera</taxon>
        <taxon>Nematocera</taxon>
        <taxon>Culicoidea</taxon>
        <taxon>Culicidae</taxon>
        <taxon>Anophelinae</taxon>
        <taxon>Anopheles</taxon>
    </lineage>
</organism>
<dbReference type="Gene3D" id="3.30.420.10">
    <property type="entry name" value="Ribonuclease H-like superfamily/Ribonuclease H"/>
    <property type="match status" value="1"/>
</dbReference>
<dbReference type="PANTHER" id="PTHR38681:SF1">
    <property type="entry name" value="RETROVIRUS-RELATED POL POLYPROTEIN FROM TRANSPOSON 412-LIKE PROTEIN"/>
    <property type="match status" value="1"/>
</dbReference>
<dbReference type="PANTHER" id="PTHR38681">
    <property type="entry name" value="RETROVIRUS-RELATED POL POLYPROTEIN FROM TRANSPOSON 412-LIKE PROTEIN-RELATED"/>
    <property type="match status" value="1"/>
</dbReference>
<feature type="domain" description="Integrase catalytic" evidence="2">
    <location>
        <begin position="1"/>
        <end position="124"/>
    </location>
</feature>
<evidence type="ECO:0000313" key="4">
    <source>
        <dbReference type="Proteomes" id="UP000075880"/>
    </source>
</evidence>
<accession>A0AAG5DQB7</accession>
<dbReference type="GO" id="GO:0003676">
    <property type="term" value="F:nucleic acid binding"/>
    <property type="evidence" value="ECO:0007669"/>
    <property type="project" value="InterPro"/>
</dbReference>
<sequence length="270" mass="30785">MTAPVVAHALVANWIARFGIPHYITTDQGRQFESNLFAELLKILGTKHLRTTSYHPQSNGLMERWHRTLKAAILCHNTTHWTQHLPMILLGMRTSYKDDLQAAPAELVYGTTLRIPSDFVCEPAKPSSDTDPELLTNLRKAMKRIRSDKTAWHGQQHVFVHNDLTKATHVFVRNDSVRPSLSTPYDGPFKVHQRNTKYYTVDINGRMINVSIDRLKPCYRADIEEQPSVTRTTTTMPSSPTPTTNGPPLDPVSPKITRSGRHVRFPQRFR</sequence>
<dbReference type="PROSITE" id="PS50994">
    <property type="entry name" value="INTEGRASE"/>
    <property type="match status" value="1"/>
</dbReference>
<evidence type="ECO:0000313" key="3">
    <source>
        <dbReference type="EnsemblMetazoa" id="ENSAATROPP012828"/>
    </source>
</evidence>
<dbReference type="InterPro" id="IPR012337">
    <property type="entry name" value="RNaseH-like_sf"/>
</dbReference>
<name>A0AAG5DQB7_ANOAO</name>
<dbReference type="AlphaFoldDB" id="A0AAG5DQB7"/>
<feature type="compositionally biased region" description="Basic residues" evidence="1">
    <location>
        <begin position="258"/>
        <end position="270"/>
    </location>
</feature>
<keyword evidence="4" id="KW-1185">Reference proteome</keyword>
<dbReference type="SUPFAM" id="SSF53098">
    <property type="entry name" value="Ribonuclease H-like"/>
    <property type="match status" value="1"/>
</dbReference>
<proteinExistence type="predicted"/>
<feature type="compositionally biased region" description="Low complexity" evidence="1">
    <location>
        <begin position="227"/>
        <end position="247"/>
    </location>
</feature>
<feature type="region of interest" description="Disordered" evidence="1">
    <location>
        <begin position="223"/>
        <end position="270"/>
    </location>
</feature>
<evidence type="ECO:0000259" key="2">
    <source>
        <dbReference type="PROSITE" id="PS50994"/>
    </source>
</evidence>
<protein>
    <recommendedName>
        <fullName evidence="2">Integrase catalytic domain-containing protein</fullName>
    </recommendedName>
</protein>
<evidence type="ECO:0000256" key="1">
    <source>
        <dbReference type="SAM" id="MobiDB-lite"/>
    </source>
</evidence>
<dbReference type="InterPro" id="IPR036397">
    <property type="entry name" value="RNaseH_sf"/>
</dbReference>
<reference evidence="3" key="1">
    <citation type="submission" date="2024-04" db="UniProtKB">
        <authorList>
            <consortium name="EnsemblMetazoa"/>
        </authorList>
    </citation>
    <scope>IDENTIFICATION</scope>
    <source>
        <strain evidence="3">EBRO</strain>
    </source>
</reference>
<dbReference type="EnsemblMetazoa" id="ENSAATROPT014076">
    <property type="protein sequence ID" value="ENSAATROPP012828"/>
    <property type="gene ID" value="ENSAATROPG011415"/>
</dbReference>
<dbReference type="Proteomes" id="UP000075880">
    <property type="component" value="Unassembled WGS sequence"/>
</dbReference>